<dbReference type="EMBL" id="LFQU01000001">
    <property type="protein sequence ID" value="KOO69722.1"/>
    <property type="molecule type" value="Genomic_DNA"/>
</dbReference>
<feature type="region of interest" description="Disordered" evidence="6">
    <location>
        <begin position="1"/>
        <end position="23"/>
    </location>
</feature>
<evidence type="ECO:0000256" key="6">
    <source>
        <dbReference type="SAM" id="MobiDB-lite"/>
    </source>
</evidence>
<feature type="domain" description="HYDIN/VesB/CFA65-like Ig-like" evidence="7">
    <location>
        <begin position="493"/>
        <end position="563"/>
    </location>
</feature>
<keyword evidence="3" id="KW-0963">Cytoplasm</keyword>
<dbReference type="GO" id="GO:0005737">
    <property type="term" value="C:cytoplasm"/>
    <property type="evidence" value="ECO:0007669"/>
    <property type="project" value="UniProtKB-SubCell"/>
</dbReference>
<sequence length="777" mass="85276">MTKAMAQESNMATKTLSSRQTMKVRQNTSMAKSATRNLLKANTVGLTDPYWATAMSFYNPKYGYFSYTDLSETDYSIEVTIDGDKVTFYNIVDNSNYASSGWQGCNPVTGTYDAEKRTITIETPPINEQNTREDYTVLGDLYSGSEAVYAVLVAGDFSTVPDDKGDYQLYQEKKLVFDVSEDGTELIPRTGFGSYALFAEDNSHAGFLNFYKSAIITKMTNEPQLEVSPETLDLSEKNLFTGIPYTQEIKLKNKGLSNTKYTISTSTDELSVEGREEVPGGNISLLPITLTAKNSGPFSGTVTFTDENGKSTTLTVKANINEVCDYSSVIKNGDIKIYPYEESTSSMIVTSDITGFPVLASTNVGDDSQSGVNISITVPEGNVATFSWKGMATGLYPNQAMIYLNGDPVNKSLDGSEKSNEHDLSDKIILKSGTYDMTFIYSIILDWYTMGVAETKLQAYFYDFDLTLYPVQENGTDVSTHEVNFAKSYFDNIEKTDTAEIKLYNLGSKNLEINSVTGDGCFSYVGDVKTIEPYQYGIVKLTFTRKDIGEHSGDVVLHTSAGDVTIHCNATTEKIIYDYSPIVEKGDFSFDTSIEHPWTLDGSKACSSTSGLTSDSTIDSWLEVSFIVPEGKTGTLTWSGRNSSTPFGAFLDEILFSDGTVIYSDGTEITKFAGTSSAGSDELEAPMTFSAGLHRVCFLYTKSSREPEGEDRYVLYNLALDLSDASDISTMTGTKMITNREYYSVTGEKLSAPVKGINIIKNTYDDGTTSTSKIIIK</sequence>
<keyword evidence="5" id="KW-0966">Cell projection</keyword>
<dbReference type="Gene3D" id="2.60.40.10">
    <property type="entry name" value="Immunoglobulins"/>
    <property type="match status" value="2"/>
</dbReference>
<evidence type="ECO:0000313" key="9">
    <source>
        <dbReference type="Proteomes" id="UP000036951"/>
    </source>
</evidence>
<keyword evidence="4" id="KW-0969">Cilium</keyword>
<evidence type="ECO:0000256" key="2">
    <source>
        <dbReference type="ARBA" id="ARBA00004496"/>
    </source>
</evidence>
<dbReference type="InterPro" id="IPR013783">
    <property type="entry name" value="Ig-like_fold"/>
</dbReference>
<accession>A0A8E1QZX8</accession>
<evidence type="ECO:0000256" key="5">
    <source>
        <dbReference type="ARBA" id="ARBA00023273"/>
    </source>
</evidence>
<gene>
    <name evidence="8" type="ORF">ACU52_00785</name>
</gene>
<proteinExistence type="predicted"/>
<comment type="caution">
    <text evidence="8">The sequence shown here is derived from an EMBL/GenBank/DDBJ whole genome shotgun (WGS) entry which is preliminary data.</text>
</comment>
<evidence type="ECO:0000313" key="8">
    <source>
        <dbReference type="EMBL" id="KOO69722.1"/>
    </source>
</evidence>
<feature type="compositionally biased region" description="Polar residues" evidence="6">
    <location>
        <begin position="7"/>
        <end position="23"/>
    </location>
</feature>
<organism evidence="8 9">
    <name type="scientific">Xylanibacter rarus</name>
    <dbReference type="NCBI Taxonomy" id="1676614"/>
    <lineage>
        <taxon>Bacteria</taxon>
        <taxon>Pseudomonadati</taxon>
        <taxon>Bacteroidota</taxon>
        <taxon>Bacteroidia</taxon>
        <taxon>Bacteroidales</taxon>
        <taxon>Prevotellaceae</taxon>
        <taxon>Xylanibacter</taxon>
    </lineage>
</organism>
<keyword evidence="9" id="KW-1185">Reference proteome</keyword>
<dbReference type="Pfam" id="PF22544">
    <property type="entry name" value="HYDIN_VesB_CFA65-like_Ig"/>
    <property type="match status" value="2"/>
</dbReference>
<name>A0A8E1QZX8_9BACT</name>
<protein>
    <recommendedName>
        <fullName evidence="7">HYDIN/VesB/CFA65-like Ig-like domain-containing protein</fullName>
    </recommendedName>
</protein>
<evidence type="ECO:0000256" key="1">
    <source>
        <dbReference type="ARBA" id="ARBA00004138"/>
    </source>
</evidence>
<dbReference type="Proteomes" id="UP000036951">
    <property type="component" value="Unassembled WGS sequence"/>
</dbReference>
<reference evidence="8 9" key="1">
    <citation type="submission" date="2015-06" db="EMBL/GenBank/DDBJ databases">
        <title>Prevotella sp. 109, sp. nov., a novel member of the family Prevotellaceae isolated from human faeces.</title>
        <authorList>
            <person name="Shkoporov A.N."/>
            <person name="Chaplin A.V."/>
            <person name="Kafarskaia L.I."/>
            <person name="Efimov B.A."/>
        </authorList>
    </citation>
    <scope>NUCLEOTIDE SEQUENCE [LARGE SCALE GENOMIC DNA]</scope>
    <source>
        <strain evidence="8 9">109</strain>
    </source>
</reference>
<evidence type="ECO:0000256" key="4">
    <source>
        <dbReference type="ARBA" id="ARBA00023069"/>
    </source>
</evidence>
<evidence type="ECO:0000259" key="7">
    <source>
        <dbReference type="Pfam" id="PF22544"/>
    </source>
</evidence>
<feature type="domain" description="HYDIN/VesB/CFA65-like Ig-like" evidence="7">
    <location>
        <begin position="223"/>
        <end position="319"/>
    </location>
</feature>
<evidence type="ECO:0000256" key="3">
    <source>
        <dbReference type="ARBA" id="ARBA00022490"/>
    </source>
</evidence>
<comment type="subcellular location">
    <subcellularLocation>
        <location evidence="1">Cell projection</location>
        <location evidence="1">Cilium</location>
    </subcellularLocation>
    <subcellularLocation>
        <location evidence="2">Cytoplasm</location>
    </subcellularLocation>
</comment>
<dbReference type="InterPro" id="IPR053879">
    <property type="entry name" value="HYDIN_VesB_CFA65-like_Ig"/>
</dbReference>
<dbReference type="AlphaFoldDB" id="A0A8E1QZX8"/>